<accession>A0ABZ0IQ76</accession>
<dbReference type="PROSITE" id="PS51257">
    <property type="entry name" value="PROKAR_LIPOPROTEIN"/>
    <property type="match status" value="1"/>
</dbReference>
<gene>
    <name evidence="4" type="ORF">RT717_00730</name>
</gene>
<evidence type="ECO:0000259" key="3">
    <source>
        <dbReference type="Pfam" id="PF13205"/>
    </source>
</evidence>
<evidence type="ECO:0000313" key="5">
    <source>
        <dbReference type="Proteomes" id="UP001302349"/>
    </source>
</evidence>
<dbReference type="EMBL" id="CP136051">
    <property type="protein sequence ID" value="WOK07144.1"/>
    <property type="molecule type" value="Genomic_DNA"/>
</dbReference>
<dbReference type="Proteomes" id="UP001302349">
    <property type="component" value="Chromosome"/>
</dbReference>
<keyword evidence="5" id="KW-1185">Reference proteome</keyword>
<evidence type="ECO:0000313" key="4">
    <source>
        <dbReference type="EMBL" id="WOK07144.1"/>
    </source>
</evidence>
<dbReference type="Gene3D" id="1.50.10.140">
    <property type="match status" value="1"/>
</dbReference>
<feature type="domain" description="Glycoamylase-like" evidence="2">
    <location>
        <begin position="435"/>
        <end position="649"/>
    </location>
</feature>
<protein>
    <submittedName>
        <fullName evidence="4">Glucoamylase family protein</fullName>
    </submittedName>
</protein>
<name>A0ABZ0IQ76_9BACT</name>
<keyword evidence="1" id="KW-0732">Signal</keyword>
<dbReference type="Gene3D" id="2.60.40.1220">
    <property type="match status" value="1"/>
</dbReference>
<organism evidence="4 5">
    <name type="scientific">Imperialibacter roseus</name>
    <dbReference type="NCBI Taxonomy" id="1324217"/>
    <lineage>
        <taxon>Bacteria</taxon>
        <taxon>Pseudomonadati</taxon>
        <taxon>Bacteroidota</taxon>
        <taxon>Cytophagia</taxon>
        <taxon>Cytophagales</taxon>
        <taxon>Flammeovirgaceae</taxon>
        <taxon>Imperialibacter</taxon>
    </lineage>
</organism>
<evidence type="ECO:0000259" key="2">
    <source>
        <dbReference type="Pfam" id="PF10091"/>
    </source>
</evidence>
<reference evidence="4 5" key="1">
    <citation type="journal article" date="2023" name="Microbiol. Resour. Announc.">
        <title>Complete Genome Sequence of Imperialibacter roseus strain P4T.</title>
        <authorList>
            <person name="Tizabi D.R."/>
            <person name="Bachvaroff T."/>
            <person name="Hill R.T."/>
        </authorList>
    </citation>
    <scope>NUCLEOTIDE SEQUENCE [LARGE SCALE GENOMIC DNA]</scope>
    <source>
        <strain evidence="4 5">P4T</strain>
    </source>
</reference>
<evidence type="ECO:0000256" key="1">
    <source>
        <dbReference type="ARBA" id="ARBA00022729"/>
    </source>
</evidence>
<dbReference type="InterPro" id="IPR019282">
    <property type="entry name" value="Glycoamylase-like_cons_dom"/>
</dbReference>
<dbReference type="Pfam" id="PF10091">
    <property type="entry name" value="Glycoamylase"/>
    <property type="match status" value="1"/>
</dbReference>
<feature type="domain" description="SbsA Ig-like" evidence="3">
    <location>
        <begin position="54"/>
        <end position="141"/>
    </location>
</feature>
<dbReference type="InterPro" id="IPR032812">
    <property type="entry name" value="SbsA_Ig"/>
</dbReference>
<sequence length="665" mass="73560">MHNKLTPFFLVLSLLLTSCGGEDDDGTTPDLVLQLSKGNIGTYSLNLNNSDENIDAPIDKPLVFTFTSPLEQSTVASSVELKDSEGVVVTLDFSFLDDDKTFSASTENGLEGNENYTLEIKNTLRGTSNEKFGGLTVSFQTVPKEINVTQLLIDGVDYFSAERIVDISLMPSFEITFSSPVDASTITDANVRIFSSSGLLSSAITLSEDKTTLTIVPSTALKGLQKTQVWLYEAIKGEEGEVFNFYKKDFYTTYDPTPVFPEISDEALLTLIQQKTFRYFYDDAHPASGMARERNSSGSTVTTGGTGFGLMAIIVGIERGFITRQQGIDHFAKVIGFLETADRFHGVWPHWLNGDTGAVQPFSTKDNGGDLVETSFLVQGLLTLRQYLNADNAAEADLVSRINTMWEEVEWDWHTKGGEKVLYWHWSPNFGWEMNHQIRGYNEALITYFLAAASPTHAVSADVYHNGWAGNGSIKNGRKFYDIELPLGYDYGGPLFFAHYSFLGLDPNGLSDTYGDYWEQNVAHSRINQAYCVANPKAFVGYSDLCWGLTASDNHNGYSAHSPTNDLGVITPTAALSSFPYTPVESMKALKFFYYTLGDKLLGENGFYDAFNITQGWTANSYLAIDQGPIVVMIENHRTGLLWDLFMSAPEVQPGLDKLGFTSQR</sequence>
<dbReference type="RefSeq" id="WP_317489831.1">
    <property type="nucleotide sequence ID" value="NZ_CP136051.1"/>
</dbReference>
<proteinExistence type="predicted"/>
<dbReference type="InterPro" id="IPR014755">
    <property type="entry name" value="Cu-Rt/internalin_Ig-like"/>
</dbReference>
<dbReference type="Pfam" id="PF13205">
    <property type="entry name" value="Big_5"/>
    <property type="match status" value="1"/>
</dbReference>